<sequence length="411" mass="43585">MSYQGDRSGGINGANADDDWMNQFVNLDELVADFGDTVQPPPPAAPPQPPVNPRVRQPPDIHHQPQEDVVPVLNDGPFPAASQAQPQVTEVSAHNPVLGEVEAGEYQPREMMATPVIDQPQEIVATAIEQPQYMAAPNIDLMPPQVPAGEYYEPQEMAAPPVDPLLFEDEANVYQPHGMSAPAIDPTLFRAGSQTQPQESPSIQPGANSVQNDLQALQPLVEFIDLTQDDIIDNTQDEPQHYPVAAPPPPAAPANGEGPSNIGYPVEVISGSTPGAMGMQPRATGGGAFDNQLPEPAPRVVGYGVQHVEITASRPARRSGQAVAQASNVNPGQGQPPLPPASQLGRPGTSHLSAVPNQTAGTGPHFDVEQGILGIYEVNHTPYQPRMPPRSIVSPTIASPVTWPANKGHQP</sequence>
<dbReference type="HOGENOM" id="CLU_669098_0_0_1"/>
<reference evidence="3" key="5">
    <citation type="submission" date="2018-04" db="UniProtKB">
        <authorList>
            <consortium name="EnsemblFungi"/>
        </authorList>
    </citation>
    <scope>IDENTIFICATION</scope>
    <source>
        <strain evidence="3">R3-111a-1</strain>
    </source>
</reference>
<evidence type="ECO:0000256" key="1">
    <source>
        <dbReference type="SAM" id="MobiDB-lite"/>
    </source>
</evidence>
<dbReference type="EMBL" id="GL385395">
    <property type="protein sequence ID" value="EJT80906.1"/>
    <property type="molecule type" value="Genomic_DNA"/>
</dbReference>
<feature type="region of interest" description="Disordered" evidence="1">
    <location>
        <begin position="312"/>
        <end position="366"/>
    </location>
</feature>
<dbReference type="GeneID" id="20341356"/>
<dbReference type="VEuPathDB" id="FungiDB:GGTG_00898"/>
<dbReference type="Proteomes" id="UP000006039">
    <property type="component" value="Unassembled WGS sequence"/>
</dbReference>
<dbReference type="AlphaFoldDB" id="J3NI13"/>
<organism evidence="2">
    <name type="scientific">Gaeumannomyces tritici (strain R3-111a-1)</name>
    <name type="common">Wheat and barley take-all root rot fungus</name>
    <name type="synonym">Gaeumannomyces graminis var. tritici</name>
    <dbReference type="NCBI Taxonomy" id="644352"/>
    <lineage>
        <taxon>Eukaryota</taxon>
        <taxon>Fungi</taxon>
        <taxon>Dikarya</taxon>
        <taxon>Ascomycota</taxon>
        <taxon>Pezizomycotina</taxon>
        <taxon>Sordariomycetes</taxon>
        <taxon>Sordariomycetidae</taxon>
        <taxon>Magnaporthales</taxon>
        <taxon>Magnaporthaceae</taxon>
        <taxon>Gaeumannomyces</taxon>
    </lineage>
</organism>
<keyword evidence="4" id="KW-1185">Reference proteome</keyword>
<feature type="region of interest" description="Disordered" evidence="1">
    <location>
        <begin position="31"/>
        <end position="73"/>
    </location>
</feature>
<feature type="region of interest" description="Disordered" evidence="1">
    <location>
        <begin position="383"/>
        <end position="411"/>
    </location>
</feature>
<name>J3NI13_GAET3</name>
<reference evidence="2" key="2">
    <citation type="submission" date="2010-07" db="EMBL/GenBank/DDBJ databases">
        <authorList>
            <consortium name="The Broad Institute Genome Sequencing Platform"/>
            <consortium name="Broad Institute Genome Sequencing Center for Infectious Disease"/>
            <person name="Ma L.-J."/>
            <person name="Dead R."/>
            <person name="Young S."/>
            <person name="Zeng Q."/>
            <person name="Koehrsen M."/>
            <person name="Alvarado L."/>
            <person name="Berlin A."/>
            <person name="Chapman S.B."/>
            <person name="Chen Z."/>
            <person name="Freedman E."/>
            <person name="Gellesch M."/>
            <person name="Goldberg J."/>
            <person name="Griggs A."/>
            <person name="Gujja S."/>
            <person name="Heilman E.R."/>
            <person name="Heiman D."/>
            <person name="Hepburn T."/>
            <person name="Howarth C."/>
            <person name="Jen D."/>
            <person name="Larson L."/>
            <person name="Mehta T."/>
            <person name="Neiman D."/>
            <person name="Pearson M."/>
            <person name="Roberts A."/>
            <person name="Saif S."/>
            <person name="Shea T."/>
            <person name="Shenoy N."/>
            <person name="Sisk P."/>
            <person name="Stolte C."/>
            <person name="Sykes S."/>
            <person name="Walk T."/>
            <person name="White J."/>
            <person name="Yandava C."/>
            <person name="Haas B."/>
            <person name="Nusbaum C."/>
            <person name="Birren B."/>
        </authorList>
    </citation>
    <scope>NUCLEOTIDE SEQUENCE</scope>
    <source>
        <strain evidence="2">R3-111a-1</strain>
    </source>
</reference>
<gene>
    <name evidence="3" type="primary">20341356</name>
    <name evidence="2" type="ORF">GGTG_00898</name>
</gene>
<reference evidence="4" key="1">
    <citation type="submission" date="2010-07" db="EMBL/GenBank/DDBJ databases">
        <title>The genome sequence of Gaeumannomyces graminis var. tritici strain R3-111a-1.</title>
        <authorList>
            <consortium name="The Broad Institute Genome Sequencing Platform"/>
            <person name="Ma L.-J."/>
            <person name="Dead R."/>
            <person name="Young S."/>
            <person name="Zeng Q."/>
            <person name="Koehrsen M."/>
            <person name="Alvarado L."/>
            <person name="Berlin A."/>
            <person name="Chapman S.B."/>
            <person name="Chen Z."/>
            <person name="Freedman E."/>
            <person name="Gellesch M."/>
            <person name="Goldberg J."/>
            <person name="Griggs A."/>
            <person name="Gujja S."/>
            <person name="Heilman E.R."/>
            <person name="Heiman D."/>
            <person name="Hepburn T."/>
            <person name="Howarth C."/>
            <person name="Jen D."/>
            <person name="Larson L."/>
            <person name="Mehta T."/>
            <person name="Neiman D."/>
            <person name="Pearson M."/>
            <person name="Roberts A."/>
            <person name="Saif S."/>
            <person name="Shea T."/>
            <person name="Shenoy N."/>
            <person name="Sisk P."/>
            <person name="Stolte C."/>
            <person name="Sykes S."/>
            <person name="Walk T."/>
            <person name="White J."/>
            <person name="Yandava C."/>
            <person name="Haas B."/>
            <person name="Nusbaum C."/>
            <person name="Birren B."/>
        </authorList>
    </citation>
    <scope>NUCLEOTIDE SEQUENCE [LARGE SCALE GENOMIC DNA]</scope>
    <source>
        <strain evidence="4">R3-111a-1</strain>
    </source>
</reference>
<feature type="compositionally biased region" description="Polar residues" evidence="1">
    <location>
        <begin position="350"/>
        <end position="361"/>
    </location>
</feature>
<evidence type="ECO:0000313" key="2">
    <source>
        <dbReference type="EMBL" id="EJT80906.1"/>
    </source>
</evidence>
<reference evidence="2" key="3">
    <citation type="submission" date="2010-09" db="EMBL/GenBank/DDBJ databases">
        <title>Annotation of Gaeumannomyces graminis var. tritici R3-111a-1.</title>
        <authorList>
            <consortium name="The Broad Institute Genome Sequencing Platform"/>
            <person name="Ma L.-J."/>
            <person name="Dead R."/>
            <person name="Young S.K."/>
            <person name="Zeng Q."/>
            <person name="Gargeya S."/>
            <person name="Fitzgerald M."/>
            <person name="Haas B."/>
            <person name="Abouelleil A."/>
            <person name="Alvarado L."/>
            <person name="Arachchi H.M."/>
            <person name="Berlin A."/>
            <person name="Brown A."/>
            <person name="Chapman S.B."/>
            <person name="Chen Z."/>
            <person name="Dunbar C."/>
            <person name="Freedman E."/>
            <person name="Gearin G."/>
            <person name="Gellesch M."/>
            <person name="Goldberg J."/>
            <person name="Griggs A."/>
            <person name="Gujja S."/>
            <person name="Heiman D."/>
            <person name="Howarth C."/>
            <person name="Larson L."/>
            <person name="Lui A."/>
            <person name="MacDonald P.J.P."/>
            <person name="Mehta T."/>
            <person name="Montmayeur A."/>
            <person name="Murphy C."/>
            <person name="Neiman D."/>
            <person name="Pearson M."/>
            <person name="Priest M."/>
            <person name="Roberts A."/>
            <person name="Saif S."/>
            <person name="Shea T."/>
            <person name="Shenoy N."/>
            <person name="Sisk P."/>
            <person name="Stolte C."/>
            <person name="Sykes S."/>
            <person name="Yandava C."/>
            <person name="Wortman J."/>
            <person name="Nusbaum C."/>
            <person name="Birren B."/>
        </authorList>
    </citation>
    <scope>NUCLEOTIDE SEQUENCE</scope>
    <source>
        <strain evidence="2">R3-111a-1</strain>
    </source>
</reference>
<feature type="region of interest" description="Disordered" evidence="1">
    <location>
        <begin position="235"/>
        <end position="262"/>
    </location>
</feature>
<evidence type="ECO:0000313" key="3">
    <source>
        <dbReference type="EnsemblFungi" id="EJT80906"/>
    </source>
</evidence>
<dbReference type="EnsemblFungi" id="EJT80906">
    <property type="protein sequence ID" value="EJT80906"/>
    <property type="gene ID" value="GGTG_00898"/>
</dbReference>
<proteinExistence type="predicted"/>
<protein>
    <submittedName>
        <fullName evidence="2 3">Uncharacterized protein</fullName>
    </submittedName>
</protein>
<feature type="compositionally biased region" description="Polar residues" evidence="1">
    <location>
        <begin position="322"/>
        <end position="333"/>
    </location>
</feature>
<feature type="compositionally biased region" description="Basic and acidic residues" evidence="1">
    <location>
        <begin position="57"/>
        <end position="66"/>
    </location>
</feature>
<accession>J3NI13</accession>
<feature type="compositionally biased region" description="Pro residues" evidence="1">
    <location>
        <begin position="39"/>
        <end position="52"/>
    </location>
</feature>
<evidence type="ECO:0000313" key="4">
    <source>
        <dbReference type="Proteomes" id="UP000006039"/>
    </source>
</evidence>
<dbReference type="RefSeq" id="XP_009216915.1">
    <property type="nucleotide sequence ID" value="XM_009218651.1"/>
</dbReference>
<reference evidence="3" key="4">
    <citation type="journal article" date="2015" name="G3 (Bethesda)">
        <title>Genome sequences of three phytopathogenic species of the Magnaporthaceae family of fungi.</title>
        <authorList>
            <person name="Okagaki L.H."/>
            <person name="Nunes C.C."/>
            <person name="Sailsbery J."/>
            <person name="Clay B."/>
            <person name="Brown D."/>
            <person name="John T."/>
            <person name="Oh Y."/>
            <person name="Young N."/>
            <person name="Fitzgerald M."/>
            <person name="Haas B.J."/>
            <person name="Zeng Q."/>
            <person name="Young S."/>
            <person name="Adiconis X."/>
            <person name="Fan L."/>
            <person name="Levin J.Z."/>
            <person name="Mitchell T.K."/>
            <person name="Okubara P.A."/>
            <person name="Farman M.L."/>
            <person name="Kohn L.M."/>
            <person name="Birren B."/>
            <person name="Ma L.-J."/>
            <person name="Dean R.A."/>
        </authorList>
    </citation>
    <scope>NUCLEOTIDE SEQUENCE</scope>
    <source>
        <strain evidence="3">R3-111a-1</strain>
    </source>
</reference>